<dbReference type="OMA" id="EHICAAA"/>
<sequence>MSQSSTTSASAEPTKPLPLPFVDRTDDYDGECAEYHARTRREQRMCALLNAVRDKPNWARKWRDAEIRAKLTAEMKEAAAATSWPVPVVGRFRRVDSYASDDDEDEVMDDDEQRDRILEGPMPDADFAYVLKELDWEAENQPMLAGTDGVFALDEAVPKDVLTALVQQVHGLLENVPDHRKDWHPRSNNQVLDLVHPSLYPLVYGRTRVLDAPMLNLDDWRKFISGGAPKPAGSYTDKIFRQYMFLSEQFQWLPSDFAVDGEGKVAIKSYINNLHPEWHAALYPTLARVFECALPLLERVLGQVATPTPMRIDPDPYEWYDSYDEDDTENNQYASWDDWYENRVPNLPDPADEFDVAGHSFVPYSLRGRTLKVITKLANIHLTPSNPTYPGGSWHIEGMLNEAIVATALYYYDVDNITESHLEFRTGVKPPEYDQSDDHGISFAYALYRDGPLVQPWGHISARQGRMVAFPNMYQHHVAPFELADKSREGHRKIVAFFLVDPSSPIGEEVVSTSRVPPQQADWIADAWAKDGQFPLAAGQQLPREMIDAVVKKIDGAMTLDEAKELRLELMDERTSAVGEIEELAYSGATYNLCEH</sequence>
<dbReference type="STRING" id="578462.A0A0L0S4V7"/>
<dbReference type="AlphaFoldDB" id="A0A0L0S4V7"/>
<gene>
    <name evidence="4" type="ORF">AMAG_03242</name>
</gene>
<evidence type="ECO:0000313" key="4">
    <source>
        <dbReference type="EMBL" id="KNE57542.1"/>
    </source>
</evidence>
<organism evidence="4 5">
    <name type="scientific">Allomyces macrogynus (strain ATCC 38327)</name>
    <name type="common">Allomyces javanicus var. macrogynus</name>
    <dbReference type="NCBI Taxonomy" id="578462"/>
    <lineage>
        <taxon>Eukaryota</taxon>
        <taxon>Fungi</taxon>
        <taxon>Fungi incertae sedis</taxon>
        <taxon>Blastocladiomycota</taxon>
        <taxon>Blastocladiomycetes</taxon>
        <taxon>Blastocladiales</taxon>
        <taxon>Blastocladiaceae</taxon>
        <taxon>Allomyces</taxon>
    </lineage>
</organism>
<dbReference type="InterPro" id="IPR049207">
    <property type="entry name" value="DUF4246_N"/>
</dbReference>
<dbReference type="VEuPathDB" id="FungiDB:AMAG_03242"/>
<feature type="domain" description="DUF4246" evidence="2">
    <location>
        <begin position="126"/>
        <end position="526"/>
    </location>
</feature>
<reference evidence="5" key="2">
    <citation type="submission" date="2009-11" db="EMBL/GenBank/DDBJ databases">
        <title>The Genome Sequence of Allomyces macrogynus strain ATCC 38327.</title>
        <authorList>
            <consortium name="The Broad Institute Genome Sequencing Platform"/>
            <person name="Russ C."/>
            <person name="Cuomo C."/>
            <person name="Shea T."/>
            <person name="Young S.K."/>
            <person name="Zeng Q."/>
            <person name="Koehrsen M."/>
            <person name="Haas B."/>
            <person name="Borodovsky M."/>
            <person name="Guigo R."/>
            <person name="Alvarado L."/>
            <person name="Berlin A."/>
            <person name="Borenstein D."/>
            <person name="Chen Z."/>
            <person name="Engels R."/>
            <person name="Freedman E."/>
            <person name="Gellesch M."/>
            <person name="Goldberg J."/>
            <person name="Griggs A."/>
            <person name="Gujja S."/>
            <person name="Heiman D."/>
            <person name="Hepburn T."/>
            <person name="Howarth C."/>
            <person name="Jen D."/>
            <person name="Larson L."/>
            <person name="Lewis B."/>
            <person name="Mehta T."/>
            <person name="Park D."/>
            <person name="Pearson M."/>
            <person name="Roberts A."/>
            <person name="Saif S."/>
            <person name="Shenoy N."/>
            <person name="Sisk P."/>
            <person name="Stolte C."/>
            <person name="Sykes S."/>
            <person name="Walk T."/>
            <person name="White J."/>
            <person name="Yandava C."/>
            <person name="Burger G."/>
            <person name="Gray M.W."/>
            <person name="Holland P.W.H."/>
            <person name="King N."/>
            <person name="Lang F.B.F."/>
            <person name="Roger A.J."/>
            <person name="Ruiz-Trillo I."/>
            <person name="Lander E."/>
            <person name="Nusbaum C."/>
        </authorList>
    </citation>
    <scope>NUCLEOTIDE SEQUENCE [LARGE SCALE GENOMIC DNA]</scope>
    <source>
        <strain evidence="5">ATCC 38327</strain>
    </source>
</reference>
<dbReference type="eggNOG" id="ENOG502QQIE">
    <property type="taxonomic scope" value="Eukaryota"/>
</dbReference>
<evidence type="ECO:0000259" key="3">
    <source>
        <dbReference type="Pfam" id="PF21666"/>
    </source>
</evidence>
<dbReference type="Proteomes" id="UP000054350">
    <property type="component" value="Unassembled WGS sequence"/>
</dbReference>
<evidence type="ECO:0000313" key="5">
    <source>
        <dbReference type="Proteomes" id="UP000054350"/>
    </source>
</evidence>
<proteinExistence type="predicted"/>
<dbReference type="PANTHER" id="PTHR33119">
    <property type="entry name" value="IFI3P"/>
    <property type="match status" value="1"/>
</dbReference>
<keyword evidence="5" id="KW-1185">Reference proteome</keyword>
<dbReference type="InterPro" id="IPR025340">
    <property type="entry name" value="DUF4246"/>
</dbReference>
<evidence type="ECO:0000256" key="1">
    <source>
        <dbReference type="SAM" id="MobiDB-lite"/>
    </source>
</evidence>
<name>A0A0L0S4V7_ALLM3</name>
<dbReference type="EMBL" id="GG745331">
    <property type="protein sequence ID" value="KNE57542.1"/>
    <property type="molecule type" value="Genomic_DNA"/>
</dbReference>
<dbReference type="PANTHER" id="PTHR33119:SF1">
    <property type="entry name" value="FE2OG DIOXYGENASE DOMAIN-CONTAINING PROTEIN"/>
    <property type="match status" value="1"/>
</dbReference>
<accession>A0A0L0S4V7</accession>
<dbReference type="OrthoDB" id="415532at2759"/>
<feature type="domain" description="DUF4246" evidence="3">
    <location>
        <begin position="27"/>
        <end position="70"/>
    </location>
</feature>
<evidence type="ECO:0000259" key="2">
    <source>
        <dbReference type="Pfam" id="PF14033"/>
    </source>
</evidence>
<reference evidence="4 5" key="1">
    <citation type="submission" date="2009-11" db="EMBL/GenBank/DDBJ databases">
        <title>Annotation of Allomyces macrogynus ATCC 38327.</title>
        <authorList>
            <consortium name="The Broad Institute Genome Sequencing Platform"/>
            <person name="Russ C."/>
            <person name="Cuomo C."/>
            <person name="Burger G."/>
            <person name="Gray M.W."/>
            <person name="Holland P.W.H."/>
            <person name="King N."/>
            <person name="Lang F.B.F."/>
            <person name="Roger A.J."/>
            <person name="Ruiz-Trillo I."/>
            <person name="Young S.K."/>
            <person name="Zeng Q."/>
            <person name="Gargeya S."/>
            <person name="Fitzgerald M."/>
            <person name="Haas B."/>
            <person name="Abouelleil A."/>
            <person name="Alvarado L."/>
            <person name="Arachchi H.M."/>
            <person name="Berlin A."/>
            <person name="Chapman S.B."/>
            <person name="Gearin G."/>
            <person name="Goldberg J."/>
            <person name="Griggs A."/>
            <person name="Gujja S."/>
            <person name="Hansen M."/>
            <person name="Heiman D."/>
            <person name="Howarth C."/>
            <person name="Larimer J."/>
            <person name="Lui A."/>
            <person name="MacDonald P.J.P."/>
            <person name="McCowen C."/>
            <person name="Montmayeur A."/>
            <person name="Murphy C."/>
            <person name="Neiman D."/>
            <person name="Pearson M."/>
            <person name="Priest M."/>
            <person name="Roberts A."/>
            <person name="Saif S."/>
            <person name="Shea T."/>
            <person name="Sisk P."/>
            <person name="Stolte C."/>
            <person name="Sykes S."/>
            <person name="Wortman J."/>
            <person name="Nusbaum C."/>
            <person name="Birren B."/>
        </authorList>
    </citation>
    <scope>NUCLEOTIDE SEQUENCE [LARGE SCALE GENOMIC DNA]</scope>
    <source>
        <strain evidence="4 5">ATCC 38327</strain>
    </source>
</reference>
<feature type="region of interest" description="Disordered" evidence="1">
    <location>
        <begin position="1"/>
        <end position="23"/>
    </location>
</feature>
<dbReference type="Pfam" id="PF14033">
    <property type="entry name" value="DUF4246"/>
    <property type="match status" value="1"/>
</dbReference>
<protein>
    <submittedName>
        <fullName evidence="4">Uncharacterized protein</fullName>
    </submittedName>
</protein>
<dbReference type="Pfam" id="PF21666">
    <property type="entry name" value="DUF4246_N"/>
    <property type="match status" value="1"/>
</dbReference>
<feature type="compositionally biased region" description="Polar residues" evidence="1">
    <location>
        <begin position="1"/>
        <end position="11"/>
    </location>
</feature>
<dbReference type="InterPro" id="IPR049192">
    <property type="entry name" value="DUF4246_C"/>
</dbReference>